<dbReference type="InterPro" id="IPR050346">
    <property type="entry name" value="FMO-like"/>
</dbReference>
<dbReference type="STRING" id="331657.A0A4U0WU74"/>
<evidence type="ECO:0000256" key="2">
    <source>
        <dbReference type="ARBA" id="ARBA00022827"/>
    </source>
</evidence>
<gene>
    <name evidence="4" type="ORF">B0A49_10925</name>
</gene>
<dbReference type="SUPFAM" id="SSF51905">
    <property type="entry name" value="FAD/NAD(P)-binding domain"/>
    <property type="match status" value="3"/>
</dbReference>
<evidence type="ECO:0000313" key="5">
    <source>
        <dbReference type="Proteomes" id="UP000308768"/>
    </source>
</evidence>
<keyword evidence="5" id="KW-1185">Reference proteome</keyword>
<comment type="caution">
    <text evidence="4">The sequence shown here is derived from an EMBL/GenBank/DDBJ whole genome shotgun (WGS) entry which is preliminary data.</text>
</comment>
<protein>
    <submittedName>
        <fullName evidence="4">Uncharacterized protein</fullName>
    </submittedName>
</protein>
<dbReference type="Pfam" id="PF13738">
    <property type="entry name" value="Pyr_redox_3"/>
    <property type="match status" value="1"/>
</dbReference>
<keyword evidence="3" id="KW-0560">Oxidoreductase</keyword>
<name>A0A4U0WU74_9PEZI</name>
<evidence type="ECO:0000256" key="3">
    <source>
        <dbReference type="ARBA" id="ARBA00023002"/>
    </source>
</evidence>
<accession>A0A4U0WU74</accession>
<keyword evidence="1" id="KW-0285">Flavoprotein</keyword>
<dbReference type="PANTHER" id="PTHR23023">
    <property type="entry name" value="DIMETHYLANILINE MONOOXYGENASE"/>
    <property type="match status" value="1"/>
</dbReference>
<dbReference type="AlphaFoldDB" id="A0A4U0WU74"/>
<proteinExistence type="predicted"/>
<evidence type="ECO:0000313" key="4">
    <source>
        <dbReference type="EMBL" id="TKA66113.1"/>
    </source>
</evidence>
<organism evidence="4 5">
    <name type="scientific">Cryomyces minteri</name>
    <dbReference type="NCBI Taxonomy" id="331657"/>
    <lineage>
        <taxon>Eukaryota</taxon>
        <taxon>Fungi</taxon>
        <taxon>Dikarya</taxon>
        <taxon>Ascomycota</taxon>
        <taxon>Pezizomycotina</taxon>
        <taxon>Dothideomycetes</taxon>
        <taxon>Dothideomycetes incertae sedis</taxon>
        <taxon>Cryomyces</taxon>
    </lineage>
</organism>
<keyword evidence="2" id="KW-0274">FAD</keyword>
<dbReference type="InterPro" id="IPR036188">
    <property type="entry name" value="FAD/NAD-bd_sf"/>
</dbReference>
<sequence>MGDYDAVIIGCGIYGIAAARTYLELHPLARLVILESEEVIGDRVYDDFWTQTPLGMAEFSDSPLVLPRDQKTYHGFFPASYISDYLEKYLDSHHFNGQSLRDRVLFSKNVDCVTKVSDTWIITCEHTPMPFKARSLIVASGMTSEPHHPILPDKTRFKGEMLHQKRFGQSAFHDDQSVKNVTVLGGGKSAADIAYSYGKSGKSVSWIIREDGCGPSGHVRAEAKGPYESSVAMFNTRMASSFSPSNFTQRSCWSRFLHGTRLGRKMIGWIWEISDAQNRAHAGYKTRQGAGKGFELLEPDTPVFWQNDGSGIQQRPEFWDVIANKVNVYRSEITSLSDRNIVLQDGSTIPTDVLLCATGWDSSLKFFTLHESARLGLPVSVEHEDTETSQNWKQLEQLTRSSVLKRFPRLANPPSHFQRPASSTPYRLYKAIAPLDDPSVVILGHIQVGNNFAAAEVQALWATAFLDGRVALPGRREMEQEIAETYAWCRLRYLDKGQSGTFYYFDLVPYIDMLLADLGLNTHKRSWNRAHAGYKTRQGAGKGFELLEPDTPVFWQNDGSGIQQRPEFWDVIANKVNVYRSEITSLSDRNIVLQDGSTIPTDVLLCATGWDSSLKFFTLHESARLGLPVSVEHEDTETSQNWKQLEQLTRSSVLKRFPRLANPPSHFQRPASSTPYRLYKAIAPLDDPSVVILGHIQVGNNFAAAEVQALWATAFLDGRVALPGRREMEQEIAETYAWCRLRYLDKGQSGTFYYFDLVPYIDMLLADLGLNTHKRSWVGSMLSPIQARDLQGLLEESMTKLKNE</sequence>
<reference evidence="4 5" key="1">
    <citation type="submission" date="2017-03" db="EMBL/GenBank/DDBJ databases">
        <title>Genomes of endolithic fungi from Antarctica.</title>
        <authorList>
            <person name="Coleine C."/>
            <person name="Masonjones S."/>
            <person name="Stajich J.E."/>
        </authorList>
    </citation>
    <scope>NUCLEOTIDE SEQUENCE [LARGE SCALE GENOMIC DNA]</scope>
    <source>
        <strain evidence="4 5">CCFEE 5187</strain>
    </source>
</reference>
<evidence type="ECO:0000256" key="1">
    <source>
        <dbReference type="ARBA" id="ARBA00022630"/>
    </source>
</evidence>
<dbReference type="Proteomes" id="UP000308768">
    <property type="component" value="Unassembled WGS sequence"/>
</dbReference>
<dbReference type="Gene3D" id="3.50.50.60">
    <property type="entry name" value="FAD/NAD(P)-binding domain"/>
    <property type="match status" value="3"/>
</dbReference>
<dbReference type="GO" id="GO:0016491">
    <property type="term" value="F:oxidoreductase activity"/>
    <property type="evidence" value="ECO:0007669"/>
    <property type="project" value="UniProtKB-KW"/>
</dbReference>
<dbReference type="EMBL" id="NAJN01001058">
    <property type="protein sequence ID" value="TKA66113.1"/>
    <property type="molecule type" value="Genomic_DNA"/>
</dbReference>
<dbReference type="OrthoDB" id="2915840at2759"/>